<gene>
    <name evidence="4" type="ORF">SAMN05660313_00864</name>
</gene>
<dbReference type="InterPro" id="IPR019196">
    <property type="entry name" value="ABC_transp_unknown"/>
</dbReference>
<sequence>MKKTLTSVAIGFIALVLLNIVSSFIYTRVDVTEDSRYTLSTAALQTVKEFSNPVIIDVLLEGELPAEFVKLKFETKQILEEFAAENNNIKFNFINPLETTGSSDNAILEMQKLGLTPANVTVEENGKVSQEFVFPWAMVNYNNKTVKVALLKNKLGSTTEERVTNSIQHLEYSFADAFTKLNIKEKKRIAVLKGNGELQDINLADYLSTIREYYNIGAFTLDSVATNPQKTLKELQKYDLALIAKPTEAFTDKEKYVLDQFMVHGGKSMWLIDNVSMELDSLYNEEGKSLAYPRDLNLKDFFFKYGLRVNPVLVKDIYATQIVLANGNGNNSQYNPVPWPFNPMVFSRNDHPINNNLEALRFQFANTIDLLDNNDLKKTILYYSSPLSAVVGTPNIISLESTTKSPNKEEYNNGNKPLVVLVEGNFKSVFTNRVKPFKIENNKEVGGPNKMLVIADGDVIKNQVSKGKPLELGYDKWTNNAYGNKEFMVNSLNYLLDDSGLINIRTKKVAVPFLDKEKIATQKTKWQLINIALPVVLTLLFGFIFNYYRKQKYGK</sequence>
<evidence type="ECO:0000259" key="3">
    <source>
        <dbReference type="Pfam" id="PF23357"/>
    </source>
</evidence>
<dbReference type="NCBIfam" id="TIGR03521">
    <property type="entry name" value="GldG"/>
    <property type="match status" value="1"/>
</dbReference>
<evidence type="ECO:0000313" key="4">
    <source>
        <dbReference type="EMBL" id="SFW26054.1"/>
    </source>
</evidence>
<organism evidence="4 5">
    <name type="scientific">Cellulophaga fucicola</name>
    <dbReference type="NCBI Taxonomy" id="76595"/>
    <lineage>
        <taxon>Bacteria</taxon>
        <taxon>Pseudomonadati</taxon>
        <taxon>Bacteroidota</taxon>
        <taxon>Flavobacteriia</taxon>
        <taxon>Flavobacteriales</taxon>
        <taxon>Flavobacteriaceae</taxon>
        <taxon>Cellulophaga</taxon>
    </lineage>
</organism>
<dbReference type="Pfam" id="PF23357">
    <property type="entry name" value="DUF7088"/>
    <property type="match status" value="1"/>
</dbReference>
<dbReference type="InterPro" id="IPR019863">
    <property type="entry name" value="Motility-assoc_ABC-rel_GldG"/>
</dbReference>
<feature type="domain" description="DUF7088" evidence="3">
    <location>
        <begin position="33"/>
        <end position="139"/>
    </location>
</feature>
<name>A0A1K1MVQ7_9FLAO</name>
<dbReference type="Pfam" id="PF09822">
    <property type="entry name" value="ABC_transp_aux"/>
    <property type="match status" value="1"/>
</dbReference>
<keyword evidence="5" id="KW-1185">Reference proteome</keyword>
<dbReference type="OrthoDB" id="9777219at2"/>
<protein>
    <submittedName>
        <fullName evidence="4">Gliding-associated putative ABC transporter substrate-binding component GldG</fullName>
    </submittedName>
</protein>
<dbReference type="STRING" id="76595.SAMN05660313_00864"/>
<feature type="transmembrane region" description="Helical" evidence="1">
    <location>
        <begin position="526"/>
        <end position="548"/>
    </location>
</feature>
<keyword evidence="1" id="KW-0812">Transmembrane</keyword>
<proteinExistence type="predicted"/>
<dbReference type="RefSeq" id="WP_072302513.1">
    <property type="nucleotide sequence ID" value="NZ_FPIY01000001.1"/>
</dbReference>
<keyword evidence="1" id="KW-0472">Membrane</keyword>
<keyword evidence="1" id="KW-1133">Transmembrane helix</keyword>
<evidence type="ECO:0000313" key="5">
    <source>
        <dbReference type="Proteomes" id="UP000183257"/>
    </source>
</evidence>
<dbReference type="AlphaFoldDB" id="A0A1K1MVQ7"/>
<reference evidence="5" key="1">
    <citation type="submission" date="2016-11" db="EMBL/GenBank/DDBJ databases">
        <authorList>
            <person name="Varghese N."/>
            <person name="Submissions S."/>
        </authorList>
    </citation>
    <scope>NUCLEOTIDE SEQUENCE [LARGE SCALE GENOMIC DNA]</scope>
    <source>
        <strain evidence="5">DSM 24786</strain>
    </source>
</reference>
<evidence type="ECO:0000259" key="2">
    <source>
        <dbReference type="Pfam" id="PF09822"/>
    </source>
</evidence>
<dbReference type="EMBL" id="FPIY01000001">
    <property type="protein sequence ID" value="SFW26054.1"/>
    <property type="molecule type" value="Genomic_DNA"/>
</dbReference>
<dbReference type="Proteomes" id="UP000183257">
    <property type="component" value="Unassembled WGS sequence"/>
</dbReference>
<accession>A0A1K1MVQ7</accession>
<feature type="domain" description="ABC-type uncharacterised transport system" evidence="2">
    <location>
        <begin position="186"/>
        <end position="491"/>
    </location>
</feature>
<dbReference type="InterPro" id="IPR055396">
    <property type="entry name" value="DUF7088"/>
</dbReference>
<evidence type="ECO:0000256" key="1">
    <source>
        <dbReference type="SAM" id="Phobius"/>
    </source>
</evidence>